<keyword evidence="16" id="KW-1185">Reference proteome</keyword>
<evidence type="ECO:0000256" key="2">
    <source>
        <dbReference type="ARBA" id="ARBA00004606"/>
    </source>
</evidence>
<dbReference type="PROSITE" id="PS50287">
    <property type="entry name" value="SRCR_2"/>
    <property type="match status" value="1"/>
</dbReference>
<keyword evidence="10" id="KW-0325">Glycoprotein</keyword>
<dbReference type="Gene3D" id="1.20.5.320">
    <property type="entry name" value="6-Phosphogluconate Dehydrogenase, domain 3"/>
    <property type="match status" value="1"/>
</dbReference>
<keyword evidence="4 13" id="KW-0812">Transmembrane</keyword>
<keyword evidence="3" id="KW-0272">Extracellular matrix</keyword>
<evidence type="ECO:0000256" key="4">
    <source>
        <dbReference type="ARBA" id="ARBA00022692"/>
    </source>
</evidence>
<feature type="region of interest" description="Disordered" evidence="12">
    <location>
        <begin position="151"/>
        <end position="400"/>
    </location>
</feature>
<evidence type="ECO:0000256" key="5">
    <source>
        <dbReference type="ARBA" id="ARBA00022968"/>
    </source>
</evidence>
<dbReference type="PANTHER" id="PTHR24023:SF1082">
    <property type="entry name" value="COLLAGEN TRIPLE HELIX REPEAT"/>
    <property type="match status" value="1"/>
</dbReference>
<organism evidence="15 16">
    <name type="scientific">Anguilla anguilla</name>
    <name type="common">European freshwater eel</name>
    <name type="synonym">Muraena anguilla</name>
    <dbReference type="NCBI Taxonomy" id="7936"/>
    <lineage>
        <taxon>Eukaryota</taxon>
        <taxon>Metazoa</taxon>
        <taxon>Chordata</taxon>
        <taxon>Craniata</taxon>
        <taxon>Vertebrata</taxon>
        <taxon>Euteleostomi</taxon>
        <taxon>Actinopterygii</taxon>
        <taxon>Neopterygii</taxon>
        <taxon>Teleostei</taxon>
        <taxon>Anguilliformes</taxon>
        <taxon>Anguillidae</taxon>
        <taxon>Anguilla</taxon>
    </lineage>
</organism>
<dbReference type="Pfam" id="PF00530">
    <property type="entry name" value="SRCR"/>
    <property type="match status" value="1"/>
</dbReference>
<name>A0A9D3MPQ1_ANGAN</name>
<feature type="compositionally biased region" description="Gly residues" evidence="12">
    <location>
        <begin position="205"/>
        <end position="214"/>
    </location>
</feature>
<dbReference type="InterPro" id="IPR008160">
    <property type="entry name" value="Collagen"/>
</dbReference>
<evidence type="ECO:0000256" key="3">
    <source>
        <dbReference type="ARBA" id="ARBA00022530"/>
    </source>
</evidence>
<dbReference type="GO" id="GO:0031012">
    <property type="term" value="C:extracellular matrix"/>
    <property type="evidence" value="ECO:0007669"/>
    <property type="project" value="TreeGrafter"/>
</dbReference>
<evidence type="ECO:0000313" key="15">
    <source>
        <dbReference type="EMBL" id="KAG5851751.1"/>
    </source>
</evidence>
<feature type="compositionally biased region" description="Pro residues" evidence="12">
    <location>
        <begin position="156"/>
        <end position="165"/>
    </location>
</feature>
<dbReference type="Gene3D" id="3.10.250.10">
    <property type="entry name" value="SRCR-like domain"/>
    <property type="match status" value="1"/>
</dbReference>
<evidence type="ECO:0000256" key="1">
    <source>
        <dbReference type="ARBA" id="ARBA00004498"/>
    </source>
</evidence>
<accession>A0A9D3MPQ1</accession>
<gene>
    <name evidence="15" type="ORF">ANANG_G00055080</name>
</gene>
<dbReference type="GO" id="GO:0005615">
    <property type="term" value="C:extracellular space"/>
    <property type="evidence" value="ECO:0007669"/>
    <property type="project" value="TreeGrafter"/>
</dbReference>
<reference evidence="15" key="1">
    <citation type="submission" date="2021-01" db="EMBL/GenBank/DDBJ databases">
        <title>A chromosome-scale assembly of European eel, Anguilla anguilla.</title>
        <authorList>
            <person name="Henkel C."/>
            <person name="Jong-Raadsen S.A."/>
            <person name="Dufour S."/>
            <person name="Weltzien F.-A."/>
            <person name="Palstra A.P."/>
            <person name="Pelster B."/>
            <person name="Spaink H.P."/>
            <person name="Van Den Thillart G.E."/>
            <person name="Jansen H."/>
            <person name="Zahm M."/>
            <person name="Klopp C."/>
            <person name="Cedric C."/>
            <person name="Louis A."/>
            <person name="Berthelot C."/>
            <person name="Parey E."/>
            <person name="Roest Crollius H."/>
            <person name="Montfort J."/>
            <person name="Robinson-Rechavi M."/>
            <person name="Bucao C."/>
            <person name="Bouchez O."/>
            <person name="Gislard M."/>
            <person name="Lluch J."/>
            <person name="Milhes M."/>
            <person name="Lampietro C."/>
            <person name="Lopez Roques C."/>
            <person name="Donnadieu C."/>
            <person name="Braasch I."/>
            <person name="Desvignes T."/>
            <person name="Postlethwait J."/>
            <person name="Bobe J."/>
            <person name="Guiguen Y."/>
            <person name="Dirks R."/>
        </authorList>
    </citation>
    <scope>NUCLEOTIDE SEQUENCE</scope>
    <source>
        <strain evidence="15">Tag_6206</strain>
        <tissue evidence="15">Liver</tissue>
    </source>
</reference>
<feature type="disulfide bond" evidence="11">
    <location>
        <begin position="471"/>
        <end position="481"/>
    </location>
</feature>
<sequence>MDTAVDKPDGKATIFSQDNPHYDLDMRLNRADHFEIESRDFKKMEREKPGGRKKCLAFIVTYLILLTALNSFLLYKVLTLQSELHRIAHGGKTAPPLRNASLETASLRESLGTLEARVDVLCGGPGGLGQLRAELGAVNASTALLQHRLLDLNSKPGPPGTPGPRGPKGDSGTKGVAGSKGEQGDQGLPGPQGLAGAQGEKGDTGEPGGTGPRGADGERGEPGPIGPPGPTGSEGPPGQTGSKGDPGEQGAPGYPGALGAKGETGSTGPPGPMGQAGEKGDQGFQGIPGPPGEPGSTGPRGPKGETGTPGRVGLAGVPGVPGMKGEKGLKGDTGLQGQKGSPGIQGPTGLKGDMGRSGSKGDTGRPGATGSKGERGDRGPQGEKGSPGPQGPQGEKGSAIQAASPVVRIAGGGSRGRVEVLHEGLWGTVCDDSFDTLDGTVICRMLGYTRASTIFTAPAGTGRIWLDELGCTGRESSIFLCPHSGNGVHNCNHQEDAGVTCV</sequence>
<feature type="compositionally biased region" description="Basic and acidic residues" evidence="12">
    <location>
        <begin position="372"/>
        <end position="381"/>
    </location>
</feature>
<dbReference type="FunFam" id="3.10.250.10:FF:000011">
    <property type="entry name" value="Scavenger receptor class A member 5"/>
    <property type="match status" value="1"/>
</dbReference>
<dbReference type="AlphaFoldDB" id="A0A9D3MPQ1"/>
<keyword evidence="6 13" id="KW-1133">Transmembrane helix</keyword>
<evidence type="ECO:0000256" key="10">
    <source>
        <dbReference type="ARBA" id="ARBA00023180"/>
    </source>
</evidence>
<comment type="caution">
    <text evidence="11">Lacks conserved residue(s) required for the propagation of feature annotation.</text>
</comment>
<dbReference type="EMBL" id="JAFIRN010000003">
    <property type="protein sequence ID" value="KAG5851751.1"/>
    <property type="molecule type" value="Genomic_DNA"/>
</dbReference>
<dbReference type="InterPro" id="IPR036772">
    <property type="entry name" value="SRCR-like_dom_sf"/>
</dbReference>
<dbReference type="InterPro" id="IPR050149">
    <property type="entry name" value="Collagen_superfamily"/>
</dbReference>
<dbReference type="Proteomes" id="UP001044222">
    <property type="component" value="Unassembled WGS sequence"/>
</dbReference>
<feature type="domain" description="SRCR" evidence="14">
    <location>
        <begin position="407"/>
        <end position="502"/>
    </location>
</feature>
<keyword evidence="9" id="KW-0675">Receptor</keyword>
<evidence type="ECO:0000256" key="8">
    <source>
        <dbReference type="ARBA" id="ARBA00023157"/>
    </source>
</evidence>
<evidence type="ECO:0000313" key="16">
    <source>
        <dbReference type="Proteomes" id="UP001044222"/>
    </source>
</evidence>
<feature type="compositionally biased region" description="Low complexity" evidence="12">
    <location>
        <begin position="185"/>
        <end position="198"/>
    </location>
</feature>
<dbReference type="SMART" id="SM00202">
    <property type="entry name" value="SR"/>
    <property type="match status" value="1"/>
</dbReference>
<dbReference type="PRINTS" id="PR00258">
    <property type="entry name" value="SPERACTRCPTR"/>
</dbReference>
<comment type="caution">
    <text evidence="15">The sequence shown here is derived from an EMBL/GenBank/DDBJ whole genome shotgun (WGS) entry which is preliminary data.</text>
</comment>
<proteinExistence type="predicted"/>
<dbReference type="SUPFAM" id="SSF56487">
    <property type="entry name" value="SRCR-like"/>
    <property type="match status" value="1"/>
</dbReference>
<evidence type="ECO:0000256" key="12">
    <source>
        <dbReference type="SAM" id="MobiDB-lite"/>
    </source>
</evidence>
<dbReference type="InterPro" id="IPR001190">
    <property type="entry name" value="SRCR"/>
</dbReference>
<evidence type="ECO:0000256" key="11">
    <source>
        <dbReference type="PROSITE-ProRule" id="PRU00196"/>
    </source>
</evidence>
<evidence type="ECO:0000256" key="13">
    <source>
        <dbReference type="SAM" id="Phobius"/>
    </source>
</evidence>
<keyword evidence="7 13" id="KW-0472">Membrane</keyword>
<evidence type="ECO:0000256" key="9">
    <source>
        <dbReference type="ARBA" id="ARBA00023170"/>
    </source>
</evidence>
<evidence type="ECO:0000259" key="14">
    <source>
        <dbReference type="PROSITE" id="PS50287"/>
    </source>
</evidence>
<dbReference type="Pfam" id="PF01391">
    <property type="entry name" value="Collagen"/>
    <property type="match status" value="2"/>
</dbReference>
<feature type="transmembrane region" description="Helical" evidence="13">
    <location>
        <begin position="55"/>
        <end position="75"/>
    </location>
</feature>
<keyword evidence="3" id="KW-0964">Secreted</keyword>
<dbReference type="GO" id="GO:0016020">
    <property type="term" value="C:membrane"/>
    <property type="evidence" value="ECO:0007669"/>
    <property type="project" value="UniProtKB-SubCell"/>
</dbReference>
<evidence type="ECO:0000256" key="7">
    <source>
        <dbReference type="ARBA" id="ARBA00023136"/>
    </source>
</evidence>
<evidence type="ECO:0000256" key="6">
    <source>
        <dbReference type="ARBA" id="ARBA00022989"/>
    </source>
</evidence>
<keyword evidence="8 11" id="KW-1015">Disulfide bond</keyword>
<dbReference type="PANTHER" id="PTHR24023">
    <property type="entry name" value="COLLAGEN ALPHA"/>
    <property type="match status" value="1"/>
</dbReference>
<keyword evidence="5" id="KW-0735">Signal-anchor</keyword>
<comment type="subcellular location">
    <subcellularLocation>
        <location evidence="2">Membrane</location>
        <topology evidence="2">Single-pass type II membrane protein</topology>
    </subcellularLocation>
    <subcellularLocation>
        <location evidence="1">Secreted</location>
        <location evidence="1">Extracellular space</location>
        <location evidence="1">Extracellular matrix</location>
    </subcellularLocation>
</comment>
<protein>
    <recommendedName>
        <fullName evidence="14">SRCR domain-containing protein</fullName>
    </recommendedName>
</protein>